<dbReference type="AlphaFoldDB" id="A0A1S7LF58"/>
<dbReference type="SUPFAM" id="SSF141371">
    <property type="entry name" value="PilZ domain-like"/>
    <property type="match status" value="1"/>
</dbReference>
<dbReference type="GO" id="GO:0035438">
    <property type="term" value="F:cyclic-di-GMP binding"/>
    <property type="evidence" value="ECO:0007669"/>
    <property type="project" value="InterPro"/>
</dbReference>
<dbReference type="InterPro" id="IPR009875">
    <property type="entry name" value="PilZ_domain"/>
</dbReference>
<reference evidence="2" key="1">
    <citation type="submission" date="2015-04" db="EMBL/GenBank/DDBJ databases">
        <authorList>
            <person name="Syromyatnikov M.Y."/>
            <person name="Popov V.N."/>
        </authorList>
    </citation>
    <scope>NUCLEOTIDE SEQUENCE</scope>
    <source>
        <strain evidence="2">MO-1</strain>
    </source>
</reference>
<protein>
    <recommendedName>
        <fullName evidence="1">PilZ domain-containing protein</fullName>
    </recommendedName>
</protein>
<sequence>MRGEKAVAEEQQEDVSRQDERIRFITDLVFYAADGTRYTGQTSDVSFSGAFLTTELPEGSTLQEGDEGVVEVTVSEDGRTFNMSFPCKIARITANGLGLNFDEMDGDEEPEDVNISL</sequence>
<feature type="domain" description="PilZ" evidence="1">
    <location>
        <begin position="17"/>
        <end position="108"/>
    </location>
</feature>
<dbReference type="EMBL" id="LO017727">
    <property type="protein sequence ID" value="CRH05033.1"/>
    <property type="molecule type" value="Genomic_DNA"/>
</dbReference>
<name>A0A1S7LF58_MAGMO</name>
<dbReference type="Gene3D" id="2.40.10.220">
    <property type="entry name" value="predicted glycosyltransferase like domains"/>
    <property type="match status" value="1"/>
</dbReference>
<gene>
    <name evidence="2" type="ORF">MAGMO_0832</name>
</gene>
<dbReference type="Pfam" id="PF07238">
    <property type="entry name" value="PilZ"/>
    <property type="match status" value="1"/>
</dbReference>
<organism evidence="2">
    <name type="scientific">Magnetococcus massalia (strain MO-1)</name>
    <dbReference type="NCBI Taxonomy" id="451514"/>
    <lineage>
        <taxon>Bacteria</taxon>
        <taxon>Pseudomonadati</taxon>
        <taxon>Pseudomonadota</taxon>
        <taxon>Magnetococcia</taxon>
        <taxon>Magnetococcales</taxon>
        <taxon>Magnetococcaceae</taxon>
        <taxon>Magnetococcus</taxon>
    </lineage>
</organism>
<evidence type="ECO:0000313" key="2">
    <source>
        <dbReference type="EMBL" id="CRH05033.1"/>
    </source>
</evidence>
<evidence type="ECO:0000259" key="1">
    <source>
        <dbReference type="Pfam" id="PF07238"/>
    </source>
</evidence>
<proteinExistence type="predicted"/>
<accession>A0A1S7LF58</accession>